<feature type="region of interest" description="Disordered" evidence="1">
    <location>
        <begin position="1"/>
        <end position="42"/>
    </location>
</feature>
<evidence type="ECO:0000313" key="3">
    <source>
        <dbReference type="Proteomes" id="UP000075604"/>
    </source>
</evidence>
<dbReference type="Proteomes" id="UP000075604">
    <property type="component" value="Unassembled WGS sequence"/>
</dbReference>
<accession>A0A150PBT9</accession>
<proteinExistence type="predicted"/>
<comment type="caution">
    <text evidence="2">The sequence shown here is derived from an EMBL/GenBank/DDBJ whole genome shotgun (WGS) entry which is preliminary data.</text>
</comment>
<evidence type="ECO:0000313" key="2">
    <source>
        <dbReference type="EMBL" id="KYF53155.1"/>
    </source>
</evidence>
<gene>
    <name evidence="2" type="ORF">BE04_07460</name>
</gene>
<protein>
    <submittedName>
        <fullName evidence="2">Uncharacterized protein</fullName>
    </submittedName>
</protein>
<dbReference type="EMBL" id="JELX01003147">
    <property type="protein sequence ID" value="KYF53155.1"/>
    <property type="molecule type" value="Genomic_DNA"/>
</dbReference>
<feature type="compositionally biased region" description="Basic and acidic residues" evidence="1">
    <location>
        <begin position="1"/>
        <end position="26"/>
    </location>
</feature>
<organism evidence="2 3">
    <name type="scientific">Sorangium cellulosum</name>
    <name type="common">Polyangium cellulosum</name>
    <dbReference type="NCBI Taxonomy" id="56"/>
    <lineage>
        <taxon>Bacteria</taxon>
        <taxon>Pseudomonadati</taxon>
        <taxon>Myxococcota</taxon>
        <taxon>Polyangia</taxon>
        <taxon>Polyangiales</taxon>
        <taxon>Polyangiaceae</taxon>
        <taxon>Sorangium</taxon>
    </lineage>
</organism>
<reference evidence="2 3" key="1">
    <citation type="submission" date="2014-02" db="EMBL/GenBank/DDBJ databases">
        <title>The small core and large imbalanced accessory genome model reveals a collaborative survival strategy of Sorangium cellulosum strains in nature.</title>
        <authorList>
            <person name="Han K."/>
            <person name="Peng R."/>
            <person name="Blom J."/>
            <person name="Li Y.-Z."/>
        </authorList>
    </citation>
    <scope>NUCLEOTIDE SEQUENCE [LARGE SCALE GENOMIC DNA]</scope>
    <source>
        <strain evidence="2 3">So0157-18</strain>
    </source>
</reference>
<dbReference type="AlphaFoldDB" id="A0A150PBT9"/>
<sequence>MTARGEPLRAEPRKPVLEDDLGDMRSGETPFEGRTAAPPDRTLHDAGAVDAQVDVLVATV</sequence>
<evidence type="ECO:0000256" key="1">
    <source>
        <dbReference type="SAM" id="MobiDB-lite"/>
    </source>
</evidence>
<name>A0A150PBT9_SORCE</name>